<dbReference type="Gene3D" id="3.90.920.10">
    <property type="entry name" value="DNA primase, PRIM domain"/>
    <property type="match status" value="1"/>
</dbReference>
<reference evidence="1" key="1">
    <citation type="journal article" date="2015" name="Nature">
        <title>Complex archaea that bridge the gap between prokaryotes and eukaryotes.</title>
        <authorList>
            <person name="Spang A."/>
            <person name="Saw J.H."/>
            <person name="Jorgensen S.L."/>
            <person name="Zaremba-Niedzwiedzka K."/>
            <person name="Martijn J."/>
            <person name="Lind A.E."/>
            <person name="van Eijk R."/>
            <person name="Schleper C."/>
            <person name="Guy L."/>
            <person name="Ettema T.J."/>
        </authorList>
    </citation>
    <scope>NUCLEOTIDE SEQUENCE</scope>
</reference>
<evidence type="ECO:0000313" key="1">
    <source>
        <dbReference type="EMBL" id="KKL20529.1"/>
    </source>
</evidence>
<sequence length="78" mass="8865">MMWPRVDAAVTAQPNHLMKSPFAMHAGTGRVCYMLRADATDDPLRAAPTDEELRGNVAQFAARVRDIVDERRRREQAR</sequence>
<name>A0A0F9BF22_9ZZZZ</name>
<proteinExistence type="predicted"/>
<dbReference type="EMBL" id="LAZR01038064">
    <property type="protein sequence ID" value="KKL20529.1"/>
    <property type="molecule type" value="Genomic_DNA"/>
</dbReference>
<dbReference type="SUPFAM" id="SSF56747">
    <property type="entry name" value="Prim-pol domain"/>
    <property type="match status" value="1"/>
</dbReference>
<organism evidence="1">
    <name type="scientific">marine sediment metagenome</name>
    <dbReference type="NCBI Taxonomy" id="412755"/>
    <lineage>
        <taxon>unclassified sequences</taxon>
        <taxon>metagenomes</taxon>
        <taxon>ecological metagenomes</taxon>
    </lineage>
</organism>
<comment type="caution">
    <text evidence="1">The sequence shown here is derived from an EMBL/GenBank/DDBJ whole genome shotgun (WGS) entry which is preliminary data.</text>
</comment>
<protein>
    <submittedName>
        <fullName evidence="1">Uncharacterized protein</fullName>
    </submittedName>
</protein>
<accession>A0A0F9BF22</accession>
<gene>
    <name evidence="1" type="ORF">LCGC14_2454570</name>
</gene>
<dbReference type="AlphaFoldDB" id="A0A0F9BF22"/>